<dbReference type="GO" id="GO:0005524">
    <property type="term" value="F:ATP binding"/>
    <property type="evidence" value="ECO:0007669"/>
    <property type="project" value="UniProtKB-KW"/>
</dbReference>
<dbReference type="Pfam" id="PF12874">
    <property type="entry name" value="zf-met"/>
    <property type="match status" value="1"/>
</dbReference>
<evidence type="ECO:0000256" key="5">
    <source>
        <dbReference type="ARBA" id="ARBA00022741"/>
    </source>
</evidence>
<evidence type="ECO:0000256" key="6">
    <source>
        <dbReference type="ARBA" id="ARBA00022801"/>
    </source>
</evidence>
<proteinExistence type="inferred from homology"/>
<dbReference type="Gene3D" id="3.40.50.300">
    <property type="entry name" value="P-loop containing nucleotide triphosphate hydrolases"/>
    <property type="match status" value="2"/>
</dbReference>
<evidence type="ECO:0000256" key="11">
    <source>
        <dbReference type="ARBA" id="ARBA00047984"/>
    </source>
</evidence>
<dbReference type="STRING" id="1095629.A0A0C9XSZ3"/>
<dbReference type="Pfam" id="PF13087">
    <property type="entry name" value="AAA_12"/>
    <property type="match status" value="1"/>
</dbReference>
<evidence type="ECO:0000256" key="8">
    <source>
        <dbReference type="ARBA" id="ARBA00022840"/>
    </source>
</evidence>
<comment type="similarity">
    <text evidence="2">Belongs to the DNA2/NAM7 helicase family. SDE3 subfamily.</text>
</comment>
<dbReference type="GO" id="GO:0031047">
    <property type="term" value="P:regulatory ncRNA-mediated gene silencing"/>
    <property type="evidence" value="ECO:0007669"/>
    <property type="project" value="UniProtKB-KW"/>
</dbReference>
<comment type="catalytic activity">
    <reaction evidence="11">
        <text>ATP + H2O = ADP + phosphate + H(+)</text>
        <dbReference type="Rhea" id="RHEA:13065"/>
        <dbReference type="ChEBI" id="CHEBI:15377"/>
        <dbReference type="ChEBI" id="CHEBI:15378"/>
        <dbReference type="ChEBI" id="CHEBI:30616"/>
        <dbReference type="ChEBI" id="CHEBI:43474"/>
        <dbReference type="ChEBI" id="CHEBI:456216"/>
        <dbReference type="EC" id="3.6.4.13"/>
    </reaction>
</comment>
<dbReference type="GO" id="GO:0032574">
    <property type="term" value="F:5'-3' RNA helicase activity"/>
    <property type="evidence" value="ECO:0007669"/>
    <property type="project" value="InterPro"/>
</dbReference>
<keyword evidence="7" id="KW-0347">Helicase</keyword>
<dbReference type="AlphaFoldDB" id="A0A0C9XSZ3"/>
<evidence type="ECO:0000256" key="2">
    <source>
        <dbReference type="ARBA" id="ARBA00005601"/>
    </source>
</evidence>
<keyword evidence="5" id="KW-0547">Nucleotide-binding</keyword>
<protein>
    <recommendedName>
        <fullName evidence="3">RNA helicase</fullName>
        <ecNumber evidence="3">3.6.4.13</ecNumber>
    </recommendedName>
</protein>
<dbReference type="Pfam" id="PF21634">
    <property type="entry name" value="MOV-10_beta-barrel"/>
    <property type="match status" value="1"/>
</dbReference>
<evidence type="ECO:0000313" key="17">
    <source>
        <dbReference type="EMBL" id="KIK04854.1"/>
    </source>
</evidence>
<feature type="domain" description="DNA2/NAM7 helicase-like C-terminal" evidence="15">
    <location>
        <begin position="704"/>
        <end position="911"/>
    </location>
</feature>
<organism evidence="17 18">
    <name type="scientific">Laccaria amethystina LaAM-08-1</name>
    <dbReference type="NCBI Taxonomy" id="1095629"/>
    <lineage>
        <taxon>Eukaryota</taxon>
        <taxon>Fungi</taxon>
        <taxon>Dikarya</taxon>
        <taxon>Basidiomycota</taxon>
        <taxon>Agaricomycotina</taxon>
        <taxon>Agaricomycetes</taxon>
        <taxon>Agaricomycetidae</taxon>
        <taxon>Agaricales</taxon>
        <taxon>Agaricineae</taxon>
        <taxon>Hydnangiaceae</taxon>
        <taxon>Laccaria</taxon>
    </lineage>
</organism>
<evidence type="ECO:0000259" key="16">
    <source>
        <dbReference type="Pfam" id="PF21634"/>
    </source>
</evidence>
<evidence type="ECO:0000256" key="9">
    <source>
        <dbReference type="ARBA" id="ARBA00022884"/>
    </source>
</evidence>
<keyword evidence="8" id="KW-0067">ATP-binding</keyword>
<reference evidence="18" key="2">
    <citation type="submission" date="2015-01" db="EMBL/GenBank/DDBJ databases">
        <title>Evolutionary Origins and Diversification of the Mycorrhizal Mutualists.</title>
        <authorList>
            <consortium name="DOE Joint Genome Institute"/>
            <consortium name="Mycorrhizal Genomics Consortium"/>
            <person name="Kohler A."/>
            <person name="Kuo A."/>
            <person name="Nagy L.G."/>
            <person name="Floudas D."/>
            <person name="Copeland A."/>
            <person name="Barry K.W."/>
            <person name="Cichocki N."/>
            <person name="Veneault-Fourrey C."/>
            <person name="LaButti K."/>
            <person name="Lindquist E.A."/>
            <person name="Lipzen A."/>
            <person name="Lundell T."/>
            <person name="Morin E."/>
            <person name="Murat C."/>
            <person name="Riley R."/>
            <person name="Ohm R."/>
            <person name="Sun H."/>
            <person name="Tunlid A."/>
            <person name="Henrissat B."/>
            <person name="Grigoriev I.V."/>
            <person name="Hibbett D.S."/>
            <person name="Martin F."/>
        </authorList>
    </citation>
    <scope>NUCLEOTIDE SEQUENCE [LARGE SCALE GENOMIC DNA]</scope>
    <source>
        <strain evidence="18">LaAM-08-1</strain>
    </source>
</reference>
<evidence type="ECO:0000259" key="15">
    <source>
        <dbReference type="Pfam" id="PF13087"/>
    </source>
</evidence>
<dbReference type="InterPro" id="IPR027417">
    <property type="entry name" value="P-loop_NTPase"/>
</dbReference>
<dbReference type="InterPro" id="IPR041677">
    <property type="entry name" value="DNA2/NAM7_AAA_11"/>
</dbReference>
<evidence type="ECO:0000256" key="4">
    <source>
        <dbReference type="ARBA" id="ARBA00022490"/>
    </source>
</evidence>
<name>A0A0C9XSZ3_9AGAR</name>
<feature type="domain" description="Helicase MOV-10-like beta-barrel" evidence="16">
    <location>
        <begin position="381"/>
        <end position="460"/>
    </location>
</feature>
<feature type="compositionally biased region" description="Acidic residues" evidence="12">
    <location>
        <begin position="979"/>
        <end position="989"/>
    </location>
</feature>
<feature type="domain" description="DNA2/NAM7 helicase helicase" evidence="14">
    <location>
        <begin position="511"/>
        <end position="608"/>
    </location>
</feature>
<dbReference type="FunFam" id="3.40.50.300:FF:000608">
    <property type="entry name" value="Mov10 RISC complex RNA helicase"/>
    <property type="match status" value="1"/>
</dbReference>
<dbReference type="HOGENOM" id="CLU_001666_6_3_1"/>
<feature type="region of interest" description="Disordered" evidence="12">
    <location>
        <begin position="975"/>
        <end position="999"/>
    </location>
</feature>
<dbReference type="PANTHER" id="PTHR45418:SF1">
    <property type="entry name" value="CANCER_TESTIS ANTIGEN 55"/>
    <property type="match status" value="1"/>
</dbReference>
<dbReference type="OrthoDB" id="6513042at2759"/>
<evidence type="ECO:0000256" key="3">
    <source>
        <dbReference type="ARBA" id="ARBA00012552"/>
    </source>
</evidence>
<dbReference type="Proteomes" id="UP000054477">
    <property type="component" value="Unassembled WGS sequence"/>
</dbReference>
<dbReference type="InterPro" id="IPR013087">
    <property type="entry name" value="Znf_C2H2_type"/>
</dbReference>
<feature type="domain" description="C2H2-type" evidence="13">
    <location>
        <begin position="27"/>
        <end position="50"/>
    </location>
</feature>
<evidence type="ECO:0000259" key="14">
    <source>
        <dbReference type="Pfam" id="PF13086"/>
    </source>
</evidence>
<sequence>MAKNCKNVLTHGQCNNRTCPFEHKILICDPCDYIAPHKDSWKNHLEGKKHRDIVSGKAKTSHYNICQSNIVGGPQQWAAHVGSQKHRKLAATQQVDADVERQDGASTEKQEFCSLCQVSVWKSAWSRHLERPGHVQREKSRVALDEAEKDKNGISVEGGFSFDIVDPTTAGNGIQSTVTVTTSLPFSKTILAEVNMASSYNRRDAFSRFYGFYVSVDGIRIPRNVVSGRPITVRVTFRQNHIGRYEDRLELVFEDVQLKKRFTISRAVSAIVGNKVDHEALKPKAPYIPNIRADRSPVTNVIEGVAPPATTAIRFIGQLPAAKIPKGLLSVLLGPEGVRQQILHIQRAFLPGNVNGDTYGRLFKQLLWIEEFKMEYDLARYDIFNSTLSRHNSYYYLPVPGLAEKRPSVLVGDRILVQEAGAPEGRWYEGYVHVVRQAEVGLRFHTSFGWSPTQRYHIRFKLNRIPVKRQHQAMDTVFTEDRVLFPVSKHILNPRSKEMRINLFNLLIKDNPAQLRAVNCIVNQRAGSPPFVIFGPPGTGKTITVVESILQLVRNLPKARILACAPSNSAADLITERLAADLKPDDMFRVVAASRFKDQVPDAVKPFTCALPNGHFSVPAMAKMKSFKVIVTTCVSAAILSGIGMPRGHFCRIFIDEAGQATEPEAFVSIKMLADSATNIILSGDPKQLGPVIRSGIARALGLETSYLERLMRREAYAAKEANGVTGVKLVKNFRSHDTILKFPNDQFYSGDLQPCANPTTTDVYVASSILPNPKFPVIFHSVSGKDDREASSPSFFNIEEVLQVKDYVRRLRFDRHVLTTDKDIGIITPYHAQCLKLRSSLRGVADEVKVGSVEEFQGQERRVIIISTVRSSREFVEYDLRHTLGFVASPRRFNVAVTRAQALLIVVGDPHVLSLDPLWRSFLNYVHLNGGWTGPNIAWDPTIPVDEAGGYDRAIRIAARLDMNDLTRRMEEATLDTLDGEGEEDPDANVDRPWRDVE</sequence>
<dbReference type="Pfam" id="PF13086">
    <property type="entry name" value="AAA_11"/>
    <property type="match status" value="2"/>
</dbReference>
<dbReference type="GO" id="GO:0003723">
    <property type="term" value="F:RNA binding"/>
    <property type="evidence" value="ECO:0007669"/>
    <property type="project" value="UniProtKB-KW"/>
</dbReference>
<dbReference type="InterPro" id="IPR026122">
    <property type="entry name" value="MOV-10/SDE3_DEXXQ/H-box"/>
</dbReference>
<evidence type="ECO:0000259" key="13">
    <source>
        <dbReference type="Pfam" id="PF12874"/>
    </source>
</evidence>
<dbReference type="GO" id="GO:0016787">
    <property type="term" value="F:hydrolase activity"/>
    <property type="evidence" value="ECO:0007669"/>
    <property type="project" value="UniProtKB-KW"/>
</dbReference>
<dbReference type="InterPro" id="IPR049080">
    <property type="entry name" value="MOV-10-like_beta-barrel"/>
</dbReference>
<feature type="compositionally biased region" description="Basic and acidic residues" evidence="12">
    <location>
        <begin position="990"/>
        <end position="999"/>
    </location>
</feature>
<reference evidence="17 18" key="1">
    <citation type="submission" date="2014-04" db="EMBL/GenBank/DDBJ databases">
        <authorList>
            <consortium name="DOE Joint Genome Institute"/>
            <person name="Kuo A."/>
            <person name="Kohler A."/>
            <person name="Nagy L.G."/>
            <person name="Floudas D."/>
            <person name="Copeland A."/>
            <person name="Barry K.W."/>
            <person name="Cichocki N."/>
            <person name="Veneault-Fourrey C."/>
            <person name="LaButti K."/>
            <person name="Lindquist E.A."/>
            <person name="Lipzen A."/>
            <person name="Lundell T."/>
            <person name="Morin E."/>
            <person name="Murat C."/>
            <person name="Sun H."/>
            <person name="Tunlid A."/>
            <person name="Henrissat B."/>
            <person name="Grigoriev I.V."/>
            <person name="Hibbett D.S."/>
            <person name="Martin F."/>
            <person name="Nordberg H.P."/>
            <person name="Cantor M.N."/>
            <person name="Hua S.X."/>
        </authorList>
    </citation>
    <scope>NUCLEOTIDE SEQUENCE [LARGE SCALE GENOMIC DNA]</scope>
    <source>
        <strain evidence="17 18">LaAM-08-1</strain>
    </source>
</reference>
<dbReference type="InterPro" id="IPR041679">
    <property type="entry name" value="DNA2/NAM7-like_C"/>
</dbReference>
<dbReference type="CDD" id="cd18038">
    <property type="entry name" value="DEXXQc_Helz-like"/>
    <property type="match status" value="1"/>
</dbReference>
<evidence type="ECO:0000313" key="18">
    <source>
        <dbReference type="Proteomes" id="UP000054477"/>
    </source>
</evidence>
<evidence type="ECO:0000256" key="12">
    <source>
        <dbReference type="SAM" id="MobiDB-lite"/>
    </source>
</evidence>
<evidence type="ECO:0000256" key="7">
    <source>
        <dbReference type="ARBA" id="ARBA00022806"/>
    </source>
</evidence>
<keyword evidence="18" id="KW-1185">Reference proteome</keyword>
<dbReference type="InterPro" id="IPR047187">
    <property type="entry name" value="SF1_C_Upf1"/>
</dbReference>
<dbReference type="PANTHER" id="PTHR45418">
    <property type="entry name" value="CANCER/TESTIS ANTIGEN 55"/>
    <property type="match status" value="1"/>
</dbReference>
<dbReference type="EC" id="3.6.4.13" evidence="3"/>
<keyword evidence="4" id="KW-0963">Cytoplasm</keyword>
<evidence type="ECO:0000256" key="10">
    <source>
        <dbReference type="ARBA" id="ARBA00023158"/>
    </source>
</evidence>
<dbReference type="CDD" id="cd18808">
    <property type="entry name" value="SF1_C_Upf1"/>
    <property type="match status" value="1"/>
</dbReference>
<dbReference type="GO" id="GO:0036464">
    <property type="term" value="C:cytoplasmic ribonucleoprotein granule"/>
    <property type="evidence" value="ECO:0007669"/>
    <property type="project" value="UniProtKB-SubCell"/>
</dbReference>
<keyword evidence="10" id="KW-0943">RNA-mediated gene silencing</keyword>
<gene>
    <name evidence="17" type="ORF">K443DRAFT_400895</name>
</gene>
<keyword evidence="6" id="KW-0378">Hydrolase</keyword>
<accession>A0A0C9XSZ3</accession>
<dbReference type="SUPFAM" id="SSF52540">
    <property type="entry name" value="P-loop containing nucleoside triphosphate hydrolases"/>
    <property type="match status" value="1"/>
</dbReference>
<keyword evidence="9" id="KW-0694">RNA-binding</keyword>
<feature type="domain" description="DNA2/NAM7 helicase helicase" evidence="14">
    <location>
        <begin position="625"/>
        <end position="695"/>
    </location>
</feature>
<evidence type="ECO:0000256" key="1">
    <source>
        <dbReference type="ARBA" id="ARBA00004331"/>
    </source>
</evidence>
<dbReference type="EMBL" id="KN838566">
    <property type="protein sequence ID" value="KIK04854.1"/>
    <property type="molecule type" value="Genomic_DNA"/>
</dbReference>
<comment type="subcellular location">
    <subcellularLocation>
        <location evidence="1">Cytoplasm</location>
        <location evidence="1">Cytoplasmic ribonucleoprotein granule</location>
    </subcellularLocation>
</comment>